<dbReference type="RefSeq" id="WP_221602589.1">
    <property type="nucleotide sequence ID" value="NZ_JAIGNU010000001.1"/>
</dbReference>
<evidence type="ECO:0000313" key="2">
    <source>
        <dbReference type="EMBL" id="MBX7501512.1"/>
    </source>
</evidence>
<feature type="transmembrane region" description="Helical" evidence="1">
    <location>
        <begin position="114"/>
        <end position="132"/>
    </location>
</feature>
<evidence type="ECO:0000313" key="3">
    <source>
        <dbReference type="Proteomes" id="UP000782554"/>
    </source>
</evidence>
<keyword evidence="1" id="KW-0812">Transmembrane</keyword>
<protein>
    <submittedName>
        <fullName evidence="2">Uncharacterized protein</fullName>
    </submittedName>
</protein>
<feature type="transmembrane region" description="Helical" evidence="1">
    <location>
        <begin position="76"/>
        <end position="94"/>
    </location>
</feature>
<gene>
    <name evidence="2" type="ORF">K3181_08660</name>
</gene>
<keyword evidence="1" id="KW-0472">Membrane</keyword>
<organism evidence="2 3">
    <name type="scientific">Qipengyuania mesophila</name>
    <dbReference type="NCBI Taxonomy" id="2867246"/>
    <lineage>
        <taxon>Bacteria</taxon>
        <taxon>Pseudomonadati</taxon>
        <taxon>Pseudomonadota</taxon>
        <taxon>Alphaproteobacteria</taxon>
        <taxon>Sphingomonadales</taxon>
        <taxon>Erythrobacteraceae</taxon>
        <taxon>Qipengyuania</taxon>
    </lineage>
</organism>
<evidence type="ECO:0000256" key="1">
    <source>
        <dbReference type="SAM" id="Phobius"/>
    </source>
</evidence>
<feature type="transmembrane region" description="Helical" evidence="1">
    <location>
        <begin position="44"/>
        <end position="64"/>
    </location>
</feature>
<keyword evidence="3" id="KW-1185">Reference proteome</keyword>
<sequence length="136" mass="14415">MAWREAMTILRAALAYWAAIFALGFALGAMRVLWGAEALGETGFILVEVPVLLAASWFAARWLVRRHAVRSTGAAALMGALAFALLMGAELALATGPGGQTPGAWFAALWRAPHLYGTLGQVAFGLLPVVALRHFP</sequence>
<dbReference type="Proteomes" id="UP000782554">
    <property type="component" value="Unassembled WGS sequence"/>
</dbReference>
<comment type="caution">
    <text evidence="2">The sequence shown here is derived from an EMBL/GenBank/DDBJ whole genome shotgun (WGS) entry which is preliminary data.</text>
</comment>
<keyword evidence="1" id="KW-1133">Transmembrane helix</keyword>
<name>A0ABS7JV30_9SPHN</name>
<reference evidence="2 3" key="1">
    <citation type="submission" date="2021-08" db="EMBL/GenBank/DDBJ databases">
        <title>Comparative Genomics Analysis of the Genus Qipengyuania Reveals Extensive Genetic Diversity and Metabolic Versatility, Including the Description of Fifteen Novel Species.</title>
        <authorList>
            <person name="Liu Y."/>
        </authorList>
    </citation>
    <scope>NUCLEOTIDE SEQUENCE [LARGE SCALE GENOMIC DNA]</scope>
    <source>
        <strain evidence="2 3">YG27</strain>
    </source>
</reference>
<accession>A0ABS7JV30</accession>
<dbReference type="EMBL" id="JAIGNU010000001">
    <property type="protein sequence ID" value="MBX7501512.1"/>
    <property type="molecule type" value="Genomic_DNA"/>
</dbReference>
<proteinExistence type="predicted"/>